<dbReference type="Pfam" id="PF07690">
    <property type="entry name" value="MFS_1"/>
    <property type="match status" value="1"/>
</dbReference>
<keyword evidence="3 5" id="KW-1133">Transmembrane helix</keyword>
<dbReference type="AlphaFoldDB" id="A0A9J6Q9G0"/>
<dbReference type="InterPro" id="IPR011701">
    <property type="entry name" value="MFS"/>
</dbReference>
<evidence type="ECO:0000256" key="4">
    <source>
        <dbReference type="ARBA" id="ARBA00023136"/>
    </source>
</evidence>
<accession>A0A9J6Q9G0</accession>
<feature type="transmembrane region" description="Helical" evidence="5">
    <location>
        <begin position="406"/>
        <end position="425"/>
    </location>
</feature>
<dbReference type="PANTHER" id="PTHR23528:SF1">
    <property type="entry name" value="MAJOR FACILITATOR SUPERFAMILY (MFS) PROFILE DOMAIN-CONTAINING PROTEIN"/>
    <property type="match status" value="1"/>
</dbReference>
<evidence type="ECO:0000256" key="1">
    <source>
        <dbReference type="ARBA" id="ARBA00022475"/>
    </source>
</evidence>
<evidence type="ECO:0000259" key="6">
    <source>
        <dbReference type="PROSITE" id="PS50850"/>
    </source>
</evidence>
<proteinExistence type="predicted"/>
<dbReference type="GO" id="GO:0022857">
    <property type="term" value="F:transmembrane transporter activity"/>
    <property type="evidence" value="ECO:0007669"/>
    <property type="project" value="InterPro"/>
</dbReference>
<evidence type="ECO:0000256" key="2">
    <source>
        <dbReference type="ARBA" id="ARBA00022692"/>
    </source>
</evidence>
<dbReference type="RefSeq" id="WP_271283454.1">
    <property type="nucleotide sequence ID" value="NZ_JAMGZK010000052.1"/>
</dbReference>
<sequence>MTSKITSTLPTEVIPASEDKKSRGFNVFIFSLSTNFLFLLALYNAVISVFIPNQVQQITDASGGSKVAALALIFTLMSVFTFFDQPLAGALSDRTRSRFGRRTPWLVGGTFIGGMALAMVAHQTTILGLTLFWVIAAVALNAAQGPMSAMMPDRVEPKRRGIASGFIGAAQTGGGTLGIIFGGWIANRDLAMGFYIFAIGIFVVSLVSCIINREESSKDLPYNPLSFKQLVTQLWINPRKYPDFGWTFAARFVMFLGYQMIVNYQLYILRDYIHLSNADSNVIIGTMASIQLAALLISAVVCGYLSDKFQVRKPFVIVSSLVIALAYMFPLLMPTETSMLIMAGVLGLGYGCYMSIDMALMTQVLPNKGANAGKDMGVFSIANKCPQMIVTPLGALILSLTSSYSMVFTFAIIMVIASACLIMPIRSVK</sequence>
<keyword evidence="2 5" id="KW-0812">Transmembrane</keyword>
<reference evidence="7" key="1">
    <citation type="submission" date="2022-05" db="EMBL/GenBank/DDBJ databases">
        <title>Description of a novel species of Leclercia; Leclercia tamurae and the Proposal for a Novel Genus Silvania gen. nov. Containing Two Novel Species Silvania hatchlandensis sp. nov. and Silvania confinis sp. nov. Isolated from the Rhizosphere of Oak.</title>
        <authorList>
            <person name="Maddock D.W."/>
            <person name="Brady C.L."/>
            <person name="Denman S."/>
            <person name="Arnold D."/>
        </authorList>
    </citation>
    <scope>NUCLEOTIDE SEQUENCE</scope>
    <source>
        <strain evidence="7">H19S6</strain>
    </source>
</reference>
<feature type="transmembrane region" description="Helical" evidence="5">
    <location>
        <begin position="164"/>
        <end position="186"/>
    </location>
</feature>
<feature type="transmembrane region" description="Helical" evidence="5">
    <location>
        <begin position="381"/>
        <end position="400"/>
    </location>
</feature>
<dbReference type="PANTHER" id="PTHR23528">
    <property type="match status" value="1"/>
</dbReference>
<feature type="transmembrane region" description="Helical" evidence="5">
    <location>
        <begin position="244"/>
        <end position="262"/>
    </location>
</feature>
<dbReference type="Gene3D" id="1.20.1250.20">
    <property type="entry name" value="MFS general substrate transporter like domains"/>
    <property type="match status" value="2"/>
</dbReference>
<dbReference type="PROSITE" id="PS50850">
    <property type="entry name" value="MFS"/>
    <property type="match status" value="1"/>
</dbReference>
<comment type="caution">
    <text evidence="7">The sequence shown here is derived from an EMBL/GenBank/DDBJ whole genome shotgun (WGS) entry which is preliminary data.</text>
</comment>
<dbReference type="InterPro" id="IPR036259">
    <property type="entry name" value="MFS_trans_sf"/>
</dbReference>
<dbReference type="SUPFAM" id="SSF103473">
    <property type="entry name" value="MFS general substrate transporter"/>
    <property type="match status" value="1"/>
</dbReference>
<protein>
    <submittedName>
        <fullName evidence="7">MFS transporter</fullName>
    </submittedName>
</protein>
<keyword evidence="1" id="KW-1003">Cell membrane</keyword>
<keyword evidence="8" id="KW-1185">Reference proteome</keyword>
<name>A0A9J6Q9G0_9ENTR</name>
<evidence type="ECO:0000313" key="7">
    <source>
        <dbReference type="EMBL" id="MCU6665914.1"/>
    </source>
</evidence>
<gene>
    <name evidence="7" type="ORF">M8014_16365</name>
</gene>
<feature type="transmembrane region" description="Helical" evidence="5">
    <location>
        <begin position="63"/>
        <end position="83"/>
    </location>
</feature>
<feature type="transmembrane region" description="Helical" evidence="5">
    <location>
        <begin position="27"/>
        <end position="51"/>
    </location>
</feature>
<keyword evidence="4 5" id="KW-0472">Membrane</keyword>
<feature type="transmembrane region" description="Helical" evidence="5">
    <location>
        <begin position="315"/>
        <end position="333"/>
    </location>
</feature>
<feature type="transmembrane region" description="Helical" evidence="5">
    <location>
        <begin position="103"/>
        <end position="120"/>
    </location>
</feature>
<organism evidence="7 8">
    <name type="scientific">Silvania hatchlandensis</name>
    <dbReference type="NCBI Taxonomy" id="2926469"/>
    <lineage>
        <taxon>Bacteria</taxon>
        <taxon>Pseudomonadati</taxon>
        <taxon>Pseudomonadota</taxon>
        <taxon>Gammaproteobacteria</taxon>
        <taxon>Enterobacterales</taxon>
        <taxon>Enterobacteriaceae</taxon>
        <taxon>Silvania</taxon>
    </lineage>
</organism>
<feature type="domain" description="Major facilitator superfamily (MFS) profile" evidence="6">
    <location>
        <begin position="29"/>
        <end position="429"/>
    </location>
</feature>
<evidence type="ECO:0000313" key="8">
    <source>
        <dbReference type="Proteomes" id="UP001063816"/>
    </source>
</evidence>
<feature type="transmembrane region" description="Helical" evidence="5">
    <location>
        <begin position="282"/>
        <end position="303"/>
    </location>
</feature>
<dbReference type="EMBL" id="JAMGZK010000052">
    <property type="protein sequence ID" value="MCU6665914.1"/>
    <property type="molecule type" value="Genomic_DNA"/>
</dbReference>
<evidence type="ECO:0000256" key="3">
    <source>
        <dbReference type="ARBA" id="ARBA00022989"/>
    </source>
</evidence>
<feature type="transmembrane region" description="Helical" evidence="5">
    <location>
        <begin position="192"/>
        <end position="211"/>
    </location>
</feature>
<dbReference type="Proteomes" id="UP001063816">
    <property type="component" value="Unassembled WGS sequence"/>
</dbReference>
<feature type="transmembrane region" description="Helical" evidence="5">
    <location>
        <begin position="339"/>
        <end position="360"/>
    </location>
</feature>
<dbReference type="InterPro" id="IPR020846">
    <property type="entry name" value="MFS_dom"/>
</dbReference>
<feature type="transmembrane region" description="Helical" evidence="5">
    <location>
        <begin position="126"/>
        <end position="143"/>
    </location>
</feature>
<evidence type="ECO:0000256" key="5">
    <source>
        <dbReference type="SAM" id="Phobius"/>
    </source>
</evidence>